<reference evidence="9 10" key="1">
    <citation type="journal article" date="2017" name="Gigascience">
        <title>Draft genome of the honey bee ectoparasitic mite, Tropilaelaps mercedesae, is shaped by the parasitic life history.</title>
        <authorList>
            <person name="Dong X."/>
            <person name="Armstrong S.D."/>
            <person name="Xia D."/>
            <person name="Makepeace B.L."/>
            <person name="Darby A.C."/>
            <person name="Kadowaki T."/>
        </authorList>
    </citation>
    <scope>NUCLEOTIDE SEQUENCE [LARGE SCALE GENOMIC DNA]</scope>
    <source>
        <strain evidence="9">Wuxi-XJTLU</strain>
    </source>
</reference>
<proteinExistence type="predicted"/>
<feature type="transmembrane region" description="Helical" evidence="6">
    <location>
        <begin position="332"/>
        <end position="351"/>
    </location>
</feature>
<organism evidence="9 10">
    <name type="scientific">Tropilaelaps mercedesae</name>
    <dbReference type="NCBI Taxonomy" id="418985"/>
    <lineage>
        <taxon>Eukaryota</taxon>
        <taxon>Metazoa</taxon>
        <taxon>Ecdysozoa</taxon>
        <taxon>Arthropoda</taxon>
        <taxon>Chelicerata</taxon>
        <taxon>Arachnida</taxon>
        <taxon>Acari</taxon>
        <taxon>Parasitiformes</taxon>
        <taxon>Mesostigmata</taxon>
        <taxon>Gamasina</taxon>
        <taxon>Dermanyssoidea</taxon>
        <taxon>Laelapidae</taxon>
        <taxon>Tropilaelaps</taxon>
    </lineage>
</organism>
<feature type="transmembrane region" description="Helical" evidence="6">
    <location>
        <begin position="229"/>
        <end position="246"/>
    </location>
</feature>
<feature type="domain" description="GPR180-like N-terminal" evidence="8">
    <location>
        <begin position="18"/>
        <end position="89"/>
    </location>
</feature>
<comment type="caution">
    <text evidence="9">The sequence shown here is derived from an EMBL/GenBank/DDBJ whole genome shotgun (WGS) entry which is preliminary data.</text>
</comment>
<evidence type="ECO:0000256" key="3">
    <source>
        <dbReference type="ARBA" id="ARBA00022989"/>
    </source>
</evidence>
<gene>
    <name evidence="9" type="ORF">BIW11_11015</name>
</gene>
<dbReference type="InParanoid" id="A0A1V9XCZ9"/>
<dbReference type="EMBL" id="MNPL01014626">
    <property type="protein sequence ID" value="OQR71414.1"/>
    <property type="molecule type" value="Genomic_DNA"/>
</dbReference>
<dbReference type="GO" id="GO:0019236">
    <property type="term" value="P:response to pheromone"/>
    <property type="evidence" value="ECO:0007669"/>
    <property type="project" value="InterPro"/>
</dbReference>
<evidence type="ECO:0000256" key="5">
    <source>
        <dbReference type="ARBA" id="ARBA00023180"/>
    </source>
</evidence>
<evidence type="ECO:0000313" key="10">
    <source>
        <dbReference type="Proteomes" id="UP000192247"/>
    </source>
</evidence>
<comment type="subcellular location">
    <subcellularLocation>
        <location evidence="1">Membrane</location>
        <topology evidence="1">Multi-pass membrane protein</topology>
    </subcellularLocation>
</comment>
<evidence type="ECO:0000256" key="6">
    <source>
        <dbReference type="SAM" id="Phobius"/>
    </source>
</evidence>
<name>A0A1V9XCZ9_9ACAR</name>
<feature type="domain" description="GPR180/TMEM145 transmembrane" evidence="7">
    <location>
        <begin position="126"/>
        <end position="346"/>
    </location>
</feature>
<dbReference type="PANTHER" id="PTHR23252">
    <property type="entry name" value="INTIMAL THICKNESS RECEPTOR-RELATED"/>
    <property type="match status" value="1"/>
</dbReference>
<keyword evidence="10" id="KW-1185">Reference proteome</keyword>
<evidence type="ECO:0000256" key="2">
    <source>
        <dbReference type="ARBA" id="ARBA00022692"/>
    </source>
</evidence>
<dbReference type="Pfam" id="PF10192">
    <property type="entry name" value="GPR180-TMEM145_TM"/>
    <property type="match status" value="1"/>
</dbReference>
<dbReference type="AlphaFoldDB" id="A0A1V9XCZ9"/>
<dbReference type="OrthoDB" id="205745at2759"/>
<dbReference type="InterPro" id="IPR019336">
    <property type="entry name" value="GPR180/TMEM145_TM"/>
</dbReference>
<evidence type="ECO:0000313" key="9">
    <source>
        <dbReference type="EMBL" id="OQR71414.1"/>
    </source>
</evidence>
<dbReference type="Proteomes" id="UP000192247">
    <property type="component" value="Unassembled WGS sequence"/>
</dbReference>
<dbReference type="GO" id="GO:0016020">
    <property type="term" value="C:membrane"/>
    <property type="evidence" value="ECO:0007669"/>
    <property type="project" value="UniProtKB-SubCell"/>
</dbReference>
<dbReference type="PANTHER" id="PTHR23252:SF24">
    <property type="entry name" value="TRANSMEMBRANE PROTEIN 145"/>
    <property type="match status" value="1"/>
</dbReference>
<dbReference type="STRING" id="418985.A0A1V9XCZ9"/>
<feature type="transmembrane region" description="Helical" evidence="6">
    <location>
        <begin position="300"/>
        <end position="326"/>
    </location>
</feature>
<dbReference type="InterPro" id="IPR053880">
    <property type="entry name" value="GPR180-like_N"/>
</dbReference>
<feature type="transmembrane region" description="Helical" evidence="6">
    <location>
        <begin position="266"/>
        <end position="288"/>
    </location>
</feature>
<feature type="transmembrane region" description="Helical" evidence="6">
    <location>
        <begin position="154"/>
        <end position="178"/>
    </location>
</feature>
<sequence>MWQCKEKAKDQKALLSVVKKTCVERIRPLDQRRNQVILLQPNERGCNALVDPTPKVECSGTIGFQTARPRWWYIAVANCRKRAYLKANYTGLVLSYHLDALNDEDRWWFRHFSADQFYILQFDIAFLVIYVILCGLASYTAYKLNSRNLLHKTYKLYLVSLSCQVVHLITIICYYYIIADSGQDHSEVKLIANVFTTVSTLSLQLLLLLIGKGYTVTRARLKAKTTVKIHGLMASYAILYVGLLMYEQYVFDPGYVLYLYESPAGYAIIVLRILSWSWFVYAVVFTLYKYPEKLSFYTQLVVIYTTWFVSMPILVLIATFAIPNWIREKSVSFVEELIMAFAHVTFLHMVWPSRKNNYFPFHVRANKVVPRGENPSYPHHAYAPSNENNNLAGVNTIEALKEAYRDMVTLLGYRHIKLLILLFNCAPFFHLTFFFRVLHGKVAFAQIVRN</sequence>
<keyword evidence="3 6" id="KW-1133">Transmembrane helix</keyword>
<accession>A0A1V9XCZ9</accession>
<dbReference type="GO" id="GO:0007186">
    <property type="term" value="P:G protein-coupled receptor signaling pathway"/>
    <property type="evidence" value="ECO:0007669"/>
    <property type="project" value="InterPro"/>
</dbReference>
<dbReference type="InterPro" id="IPR047831">
    <property type="entry name" value="GPR180/TMEM145"/>
</dbReference>
<protein>
    <submittedName>
        <fullName evidence="9">Transmembrane protein 145-like</fullName>
    </submittedName>
</protein>
<evidence type="ECO:0000259" key="8">
    <source>
        <dbReference type="Pfam" id="PF21892"/>
    </source>
</evidence>
<dbReference type="Pfam" id="PF21892">
    <property type="entry name" value="TMEM145_N"/>
    <property type="match status" value="1"/>
</dbReference>
<evidence type="ECO:0000256" key="4">
    <source>
        <dbReference type="ARBA" id="ARBA00023136"/>
    </source>
</evidence>
<feature type="transmembrane region" description="Helical" evidence="6">
    <location>
        <begin position="418"/>
        <end position="438"/>
    </location>
</feature>
<evidence type="ECO:0000256" key="1">
    <source>
        <dbReference type="ARBA" id="ARBA00004141"/>
    </source>
</evidence>
<keyword evidence="2 6" id="KW-0812">Transmembrane</keyword>
<evidence type="ECO:0000259" key="7">
    <source>
        <dbReference type="Pfam" id="PF10192"/>
    </source>
</evidence>
<keyword evidence="4 6" id="KW-0472">Membrane</keyword>
<feature type="transmembrane region" description="Helical" evidence="6">
    <location>
        <begin position="117"/>
        <end position="142"/>
    </location>
</feature>
<feature type="transmembrane region" description="Helical" evidence="6">
    <location>
        <begin position="190"/>
        <end position="209"/>
    </location>
</feature>
<keyword evidence="5" id="KW-0325">Glycoprotein</keyword>